<dbReference type="AlphaFoldDB" id="Q2AA13"/>
<organism evidence="1">
    <name type="scientific">Asparagus officinalis</name>
    <name type="common">Garden asparagus</name>
    <dbReference type="NCBI Taxonomy" id="4686"/>
    <lineage>
        <taxon>Eukaryota</taxon>
        <taxon>Viridiplantae</taxon>
        <taxon>Streptophyta</taxon>
        <taxon>Embryophyta</taxon>
        <taxon>Tracheophyta</taxon>
        <taxon>Spermatophyta</taxon>
        <taxon>Magnoliopsida</taxon>
        <taxon>Liliopsida</taxon>
        <taxon>Asparagales</taxon>
        <taxon>Asparagaceae</taxon>
        <taxon>Asparagoideae</taxon>
        <taxon>Asparagus</taxon>
    </lineage>
</organism>
<accession>Q2AA13</accession>
<dbReference type="EMBL" id="AC183436">
    <property type="protein sequence ID" value="ABD63195.1"/>
    <property type="molecule type" value="Genomic_DNA"/>
</dbReference>
<protein>
    <submittedName>
        <fullName evidence="1">Uncharacterized protein</fullName>
    </submittedName>
</protein>
<proteinExistence type="predicted"/>
<evidence type="ECO:0000313" key="1">
    <source>
        <dbReference type="EMBL" id="ABD63195.1"/>
    </source>
</evidence>
<sequence>MAPKAKLCVSNRKRMVSTSSIAAAATTTPVASRTRRVVNYMRDQDRVPITTHYLVSRCSGADGAHHLEPSHGRLLPIDCSKYIRTLGKDQIVQERVSVTTDWTISFVGISVWAIRVGVRYDFEQLCGLTILLERIGRLICQRCDVNMTVGGGPIVPLERIDGGNLEETIRGSIVQLKEIDGEMTIRGGS</sequence>
<name>Q2AA13_ASPOF</name>
<gene>
    <name evidence="1" type="ORF">20.t00047</name>
</gene>
<reference evidence="1" key="1">
    <citation type="submission" date="2006-03" db="EMBL/GenBank/DDBJ databases">
        <title>Comparative Sequence and Genetic Analyses of Asparagus BACs Reveal No Microsynteny with Onion or Rice.</title>
        <authorList>
            <person name="Jernej J."/>
            <person name="Telgmann A."/>
            <person name="Jung C."/>
            <person name="Cheung F."/>
            <person name="Havey M.J."/>
            <person name="Town C.D."/>
        </authorList>
    </citation>
    <scope>NUCLEOTIDE SEQUENCE</scope>
</reference>